<dbReference type="KEGG" id="bbet:F8237_06790"/>
<feature type="chain" id="PRO_5025006877" evidence="1">
    <location>
        <begin position="25"/>
        <end position="139"/>
    </location>
</feature>
<dbReference type="EMBL" id="CP044543">
    <property type="protein sequence ID" value="QFI72117.1"/>
    <property type="molecule type" value="Genomic_DNA"/>
</dbReference>
<accession>A0A5P6P179</accession>
<dbReference type="Proteomes" id="UP000325641">
    <property type="component" value="Chromosome"/>
</dbReference>
<protein>
    <submittedName>
        <fullName evidence="2">Uncharacterized protein</fullName>
    </submittedName>
</protein>
<dbReference type="RefSeq" id="WP_151643087.1">
    <property type="nucleotide sequence ID" value="NZ_CP044543.1"/>
</dbReference>
<reference evidence="3" key="1">
    <citation type="submission" date="2019-10" db="EMBL/GenBank/DDBJ databases">
        <title>Complete Genome Sequence of Bradyrhizobium betae type strain PL7HG1T.</title>
        <authorList>
            <person name="Bromfield E.S.P."/>
            <person name="Cloutier S."/>
        </authorList>
    </citation>
    <scope>NUCLEOTIDE SEQUENCE [LARGE SCALE GENOMIC DNA]</scope>
    <source>
        <strain evidence="3">PL7HG1</strain>
    </source>
</reference>
<keyword evidence="1" id="KW-0732">Signal</keyword>
<feature type="signal peptide" evidence="1">
    <location>
        <begin position="1"/>
        <end position="24"/>
    </location>
</feature>
<gene>
    <name evidence="2" type="ORF">F8237_06790</name>
</gene>
<evidence type="ECO:0000256" key="1">
    <source>
        <dbReference type="SAM" id="SignalP"/>
    </source>
</evidence>
<evidence type="ECO:0000313" key="2">
    <source>
        <dbReference type="EMBL" id="QFI72117.1"/>
    </source>
</evidence>
<sequence>MVLKSVYLAAAVALVLAGGGLARADDYKPNEYLGLDLSKAVLSPKRLGPETQFAPVALEARGGNDAQARAEPVGVPKKVAAQRVNVSEPKIAHARSAQPRGAARTRLAHRHGNPLDAQAMDTRIQTWPCRSGGICSWKR</sequence>
<name>A0A5P6P179_9BRAD</name>
<dbReference type="AlphaFoldDB" id="A0A5P6P179"/>
<dbReference type="OrthoDB" id="8239857at2"/>
<proteinExistence type="predicted"/>
<evidence type="ECO:0000313" key="3">
    <source>
        <dbReference type="Proteomes" id="UP000325641"/>
    </source>
</evidence>
<organism evidence="2 3">
    <name type="scientific">Bradyrhizobium betae</name>
    <dbReference type="NCBI Taxonomy" id="244734"/>
    <lineage>
        <taxon>Bacteria</taxon>
        <taxon>Pseudomonadati</taxon>
        <taxon>Pseudomonadota</taxon>
        <taxon>Alphaproteobacteria</taxon>
        <taxon>Hyphomicrobiales</taxon>
        <taxon>Nitrobacteraceae</taxon>
        <taxon>Bradyrhizobium</taxon>
    </lineage>
</organism>